<dbReference type="Gene3D" id="2.80.10.50">
    <property type="match status" value="1"/>
</dbReference>
<dbReference type="Pfam" id="PF06268">
    <property type="entry name" value="Fascin"/>
    <property type="match status" value="1"/>
</dbReference>
<keyword evidence="3" id="KW-0009">Actin-binding</keyword>
<evidence type="ECO:0000256" key="3">
    <source>
        <dbReference type="ARBA" id="ARBA00023203"/>
    </source>
</evidence>
<dbReference type="RefSeq" id="YP_009482541.1">
    <property type="nucleotide sequence ID" value="NC_037666.1"/>
</dbReference>
<evidence type="ECO:0000259" key="5">
    <source>
        <dbReference type="Pfam" id="PF06268"/>
    </source>
</evidence>
<dbReference type="Proteomes" id="UP000249287">
    <property type="component" value="Segment"/>
</dbReference>
<dbReference type="CDD" id="cd00257">
    <property type="entry name" value="beta-trefoil_FSCN-like"/>
    <property type="match status" value="1"/>
</dbReference>
<dbReference type="GO" id="GO:0030674">
    <property type="term" value="F:protein-macromolecule adaptor activity"/>
    <property type="evidence" value="ECO:0007669"/>
    <property type="project" value="InterPro"/>
</dbReference>
<dbReference type="GeneID" id="36843251"/>
<dbReference type="SUPFAM" id="SSF50405">
    <property type="entry name" value="Actin-crosslinking proteins"/>
    <property type="match status" value="1"/>
</dbReference>
<dbReference type="PROSITE" id="PS51257">
    <property type="entry name" value="PROKAR_LIPOPROTEIN"/>
    <property type="match status" value="1"/>
</dbReference>
<dbReference type="InterPro" id="IPR022768">
    <property type="entry name" value="Fascin-like_dom"/>
</dbReference>
<feature type="region of interest" description="Disordered" evidence="4">
    <location>
        <begin position="116"/>
        <end position="138"/>
    </location>
</feature>
<reference evidence="6" key="1">
    <citation type="journal article" date="2018" name="Nat. Commun.">
        <title>Diversity and evolution of the emerging Pandoraviridae family.</title>
        <authorList>
            <person name="Legendre M."/>
            <person name="Fabre E."/>
            <person name="Poirot O."/>
            <person name="Jeudy S."/>
            <person name="Lartigue A."/>
            <person name="Alempic J.M."/>
            <person name="Beucher L."/>
            <person name="Philippe N."/>
            <person name="Bertaux L."/>
            <person name="Christo-Foroux E."/>
            <person name="Labadie K."/>
            <person name="Coute Y."/>
            <person name="Abergel C."/>
            <person name="Claverie J.M."/>
        </authorList>
    </citation>
    <scope>NUCLEOTIDE SEQUENCE [LARGE SCALE GENOMIC DNA]</scope>
    <source>
        <strain evidence="6">Neocaledonia</strain>
    </source>
</reference>
<feature type="domain" description="Fascin-like" evidence="5">
    <location>
        <begin position="163"/>
        <end position="248"/>
    </location>
</feature>
<dbReference type="InterPro" id="IPR008999">
    <property type="entry name" value="Actin-crosslinking"/>
</dbReference>
<evidence type="ECO:0000256" key="2">
    <source>
        <dbReference type="ARBA" id="ARBA00022490"/>
    </source>
</evidence>
<keyword evidence="2" id="KW-0963">Cytoplasm</keyword>
<comment type="subcellular location">
    <subcellularLocation>
        <location evidence="1">Cytoplasm</location>
    </subcellularLocation>
</comment>
<dbReference type="KEGG" id="vg:36843251"/>
<proteinExistence type="predicted"/>
<dbReference type="EMBL" id="MG011690">
    <property type="protein sequence ID" value="AVK76538.1"/>
    <property type="molecule type" value="Genomic_DNA"/>
</dbReference>
<protein>
    <submittedName>
        <fullName evidence="6">Fascin-like protein</fullName>
    </submittedName>
</protein>
<evidence type="ECO:0000256" key="4">
    <source>
        <dbReference type="SAM" id="MobiDB-lite"/>
    </source>
</evidence>
<sequence length="264" mass="27560">MNRQGIFVMASCLLAAACLLAALGAEPVGAVPVCTYRICSCSNKECTVFSGCTSYTQQSGTCGAGNRVCNCATNKIVQYASTGCTGTATTYSAGSCYGKSTCYYIDSCAEPSATPTATPSPAAVTPTPSPSMVTPSSTPMPLTQIVGLRTSATSLALSVNQTTGYVVTDQSTLVDSARWTLTRLASGKFTIKSFYGRYLSAQSGGSIVADRTVADLWEQFELQGTGGHWTIKTYHGAYMISDATKEVSTAASSPLYWTIETVAV</sequence>
<organism evidence="6">
    <name type="scientific">Pandoravirus neocaledonia</name>
    <dbReference type="NCBI Taxonomy" id="2107708"/>
    <lineage>
        <taxon>Viruses</taxon>
        <taxon>Pandoravirus</taxon>
    </lineage>
</organism>
<name>A0A2U7UDJ0_9VIRU</name>
<dbReference type="GO" id="GO:0051015">
    <property type="term" value="F:actin filament binding"/>
    <property type="evidence" value="ECO:0007669"/>
    <property type="project" value="InterPro"/>
</dbReference>
<accession>A0A2U7UDJ0</accession>
<evidence type="ECO:0000256" key="1">
    <source>
        <dbReference type="ARBA" id="ARBA00004496"/>
    </source>
</evidence>
<evidence type="ECO:0000313" key="6">
    <source>
        <dbReference type="EMBL" id="AVK76538.1"/>
    </source>
</evidence>
<gene>
    <name evidence="6" type="ORF">pneo_cds_931</name>
</gene>